<proteinExistence type="inferred from homology"/>
<reference evidence="3 4" key="1">
    <citation type="journal article" date="2022" name="Int. J. Syst. Evol. Microbiol.">
        <title>Neobacillus kokaensis sp. nov., isolated from soil.</title>
        <authorList>
            <person name="Yuki K."/>
            <person name="Matsubara H."/>
            <person name="Yamaguchi S."/>
        </authorList>
    </citation>
    <scope>NUCLEOTIDE SEQUENCE [LARGE SCALE GENOMIC DNA]</scope>
    <source>
        <strain evidence="3 4">LOB 377</strain>
    </source>
</reference>
<protein>
    <recommendedName>
        <fullName evidence="2">UPF0473 protein AM1BK_06580</fullName>
    </recommendedName>
</protein>
<sequence length="103" mass="11992">MTKEHNHTDEDRYITLVNDNGDEELFEILLTFDSDEFEKSYVLFYPVGASEDDEDDDDGEVHAYSYIPTEEGGFGELMPIESDEEWDMVEEVFNTFLDDEEGE</sequence>
<dbReference type="PANTHER" id="PTHR40066:SF1">
    <property type="entry name" value="UPF0473 PROTEIN CBO2561_CLC_2432"/>
    <property type="match status" value="1"/>
</dbReference>
<accession>A0ABQ3MWR2</accession>
<dbReference type="Pfam" id="PF06949">
    <property type="entry name" value="DUF1292"/>
    <property type="match status" value="1"/>
</dbReference>
<dbReference type="NCBIfam" id="NF010217">
    <property type="entry name" value="PRK13678.1-4"/>
    <property type="match status" value="1"/>
</dbReference>
<organism evidence="3 4">
    <name type="scientific">Neobacillus kokaensis</name>
    <dbReference type="NCBI Taxonomy" id="2759023"/>
    <lineage>
        <taxon>Bacteria</taxon>
        <taxon>Bacillati</taxon>
        <taxon>Bacillota</taxon>
        <taxon>Bacilli</taxon>
        <taxon>Bacillales</taxon>
        <taxon>Bacillaceae</taxon>
        <taxon>Neobacillus</taxon>
    </lineage>
</organism>
<dbReference type="EMBL" id="BNDS01000002">
    <property type="protein sequence ID" value="GHH97115.1"/>
    <property type="molecule type" value="Genomic_DNA"/>
</dbReference>
<dbReference type="RefSeq" id="WP_191269647.1">
    <property type="nucleotide sequence ID" value="NZ_BNDS01000002.1"/>
</dbReference>
<comment type="similarity">
    <text evidence="1 2">Belongs to the UPF0473 family.</text>
</comment>
<evidence type="ECO:0000313" key="4">
    <source>
        <dbReference type="Proteomes" id="UP000637074"/>
    </source>
</evidence>
<dbReference type="NCBIfam" id="NF010221">
    <property type="entry name" value="PRK13678.2-4"/>
    <property type="match status" value="1"/>
</dbReference>
<gene>
    <name evidence="3" type="ORF">AM1BK_06580</name>
</gene>
<comment type="caution">
    <text evidence="3">The sequence shown here is derived from an EMBL/GenBank/DDBJ whole genome shotgun (WGS) entry which is preliminary data.</text>
</comment>
<dbReference type="PANTHER" id="PTHR40066">
    <property type="entry name" value="UPF0473 PROTEIN CBO2561/CLC_2432"/>
    <property type="match status" value="1"/>
</dbReference>
<dbReference type="Proteomes" id="UP000637074">
    <property type="component" value="Unassembled WGS sequence"/>
</dbReference>
<evidence type="ECO:0000313" key="3">
    <source>
        <dbReference type="EMBL" id="GHH97115.1"/>
    </source>
</evidence>
<dbReference type="NCBIfam" id="NF010215">
    <property type="entry name" value="PRK13678.1-2"/>
    <property type="match status" value="1"/>
</dbReference>
<dbReference type="HAMAP" id="MF_01448">
    <property type="entry name" value="UPF0473"/>
    <property type="match status" value="1"/>
</dbReference>
<evidence type="ECO:0000256" key="1">
    <source>
        <dbReference type="ARBA" id="ARBA00008439"/>
    </source>
</evidence>
<name>A0ABQ3MWR2_9BACI</name>
<evidence type="ECO:0000256" key="2">
    <source>
        <dbReference type="HAMAP-Rule" id="MF_01448"/>
    </source>
</evidence>
<keyword evidence="4" id="KW-1185">Reference proteome</keyword>
<dbReference type="InterPro" id="IPR009711">
    <property type="entry name" value="UPF0473"/>
</dbReference>